<dbReference type="PANTHER" id="PTHR39328">
    <property type="entry name" value="BLL2871 PROTEIN"/>
    <property type="match status" value="1"/>
</dbReference>
<proteinExistence type="predicted"/>
<dbReference type="Proteomes" id="UP000184346">
    <property type="component" value="Unassembled WGS sequence"/>
</dbReference>
<keyword evidence="1" id="KW-0378">Hydrolase</keyword>
<dbReference type="GO" id="GO:0016787">
    <property type="term" value="F:hydrolase activity"/>
    <property type="evidence" value="ECO:0007669"/>
    <property type="project" value="UniProtKB-KW"/>
</dbReference>
<protein>
    <submittedName>
        <fullName evidence="1">Uncharacterized conserved protein, Ntn-hydrolase superfamily</fullName>
    </submittedName>
</protein>
<dbReference type="SUPFAM" id="SSF56235">
    <property type="entry name" value="N-terminal nucleophile aminohydrolases (Ntn hydrolases)"/>
    <property type="match status" value="1"/>
</dbReference>
<dbReference type="InterPro" id="IPR029055">
    <property type="entry name" value="Ntn_hydrolases_N"/>
</dbReference>
<evidence type="ECO:0000313" key="2">
    <source>
        <dbReference type="Proteomes" id="UP000184346"/>
    </source>
</evidence>
<evidence type="ECO:0000313" key="1">
    <source>
        <dbReference type="EMBL" id="SHF65648.1"/>
    </source>
</evidence>
<dbReference type="STRING" id="1121942.SAMN02745148_03216"/>
<name>A0A1M5DEZ2_9GAMM</name>
<dbReference type="RefSeq" id="WP_072824708.1">
    <property type="nucleotide sequence ID" value="NZ_FQUJ01000017.1"/>
</dbReference>
<dbReference type="EMBL" id="FQUJ01000017">
    <property type="protein sequence ID" value="SHF65648.1"/>
    <property type="molecule type" value="Genomic_DNA"/>
</dbReference>
<sequence>MTLSLVHVNPASGTVATLTATGGVAVGGYVPHCWRGLGACVTQGLSTNPWYPDGVRRRLEAGLEAEAALRAVVDADPGASRRQCLVMAAQGTAAVHSGQDNLPRVAEVLRPTVAVAGNLLFDVSVAEALLRSFLTATCDNAGDVMTKGAFPAYRDGYEARLLEVLIDALEAALVAGGDVRGTYSVALRIESFQAAPLDLRVDWAEHDLIGQLRTLADKVRAPAFADFLASLPRR</sequence>
<dbReference type="InterPro" id="IPR010430">
    <property type="entry name" value="DUF1028"/>
</dbReference>
<dbReference type="Pfam" id="PF06267">
    <property type="entry name" value="DUF1028"/>
    <property type="match status" value="1"/>
</dbReference>
<reference evidence="1 2" key="1">
    <citation type="submission" date="2016-11" db="EMBL/GenBank/DDBJ databases">
        <authorList>
            <person name="Jaros S."/>
            <person name="Januszkiewicz K."/>
            <person name="Wedrychowicz H."/>
        </authorList>
    </citation>
    <scope>NUCLEOTIDE SEQUENCE [LARGE SCALE GENOMIC DNA]</scope>
    <source>
        <strain evidence="1 2">DSM 19980</strain>
    </source>
</reference>
<dbReference type="OrthoDB" id="9790012at2"/>
<keyword evidence="2" id="KW-1185">Reference proteome</keyword>
<dbReference type="AlphaFoldDB" id="A0A1M5DEZ2"/>
<organism evidence="1 2">
    <name type="scientific">Modicisalibacter ilicicola DSM 19980</name>
    <dbReference type="NCBI Taxonomy" id="1121942"/>
    <lineage>
        <taxon>Bacteria</taxon>
        <taxon>Pseudomonadati</taxon>
        <taxon>Pseudomonadota</taxon>
        <taxon>Gammaproteobacteria</taxon>
        <taxon>Oceanospirillales</taxon>
        <taxon>Halomonadaceae</taxon>
        <taxon>Modicisalibacter</taxon>
    </lineage>
</organism>
<dbReference type="PANTHER" id="PTHR39328:SF1">
    <property type="entry name" value="BLL2871 PROTEIN"/>
    <property type="match status" value="1"/>
</dbReference>
<accession>A0A1M5DEZ2</accession>
<gene>
    <name evidence="1" type="ORF">SAMN02745148_03216</name>
</gene>
<dbReference type="Gene3D" id="3.60.20.10">
    <property type="entry name" value="Glutamine Phosphoribosylpyrophosphate, subunit 1, domain 1"/>
    <property type="match status" value="1"/>
</dbReference>